<proteinExistence type="predicted"/>
<organism evidence="1 2">
    <name type="scientific">Paenibacillus wenxiniae</name>
    <dbReference type="NCBI Taxonomy" id="1636843"/>
    <lineage>
        <taxon>Bacteria</taxon>
        <taxon>Bacillati</taxon>
        <taxon>Bacillota</taxon>
        <taxon>Bacilli</taxon>
        <taxon>Bacillales</taxon>
        <taxon>Paenibacillaceae</taxon>
        <taxon>Paenibacillus</taxon>
    </lineage>
</organism>
<accession>A0ABW4RR44</accession>
<dbReference type="Proteomes" id="UP001597233">
    <property type="component" value="Unassembled WGS sequence"/>
</dbReference>
<dbReference type="RefSeq" id="WP_347322968.1">
    <property type="nucleotide sequence ID" value="NZ_JBCGUH010000001.1"/>
</dbReference>
<protein>
    <submittedName>
        <fullName evidence="1">Uncharacterized protein</fullName>
    </submittedName>
</protein>
<comment type="caution">
    <text evidence="1">The sequence shown here is derived from an EMBL/GenBank/DDBJ whole genome shotgun (WGS) entry which is preliminary data.</text>
</comment>
<keyword evidence="2" id="KW-1185">Reference proteome</keyword>
<dbReference type="EMBL" id="JBHUEH010000032">
    <property type="protein sequence ID" value="MFD1888239.1"/>
    <property type="molecule type" value="Genomic_DNA"/>
</dbReference>
<evidence type="ECO:0000313" key="1">
    <source>
        <dbReference type="EMBL" id="MFD1888239.1"/>
    </source>
</evidence>
<reference evidence="2" key="1">
    <citation type="journal article" date="2019" name="Int. J. Syst. Evol. Microbiol.">
        <title>The Global Catalogue of Microorganisms (GCM) 10K type strain sequencing project: providing services to taxonomists for standard genome sequencing and annotation.</title>
        <authorList>
            <consortium name="The Broad Institute Genomics Platform"/>
            <consortium name="The Broad Institute Genome Sequencing Center for Infectious Disease"/>
            <person name="Wu L."/>
            <person name="Ma J."/>
        </authorList>
    </citation>
    <scope>NUCLEOTIDE SEQUENCE [LARGE SCALE GENOMIC DNA]</scope>
    <source>
        <strain evidence="2">CCUG 54950</strain>
    </source>
</reference>
<gene>
    <name evidence="1" type="ORF">ACFSC9_22395</name>
</gene>
<evidence type="ECO:0000313" key="2">
    <source>
        <dbReference type="Proteomes" id="UP001597233"/>
    </source>
</evidence>
<sequence length="97" mass="11230">MEQRHCKAIIEWYKNPVGYPLHTWLRDLVMIDGTIVDKHIIGNTWTVPVRITAYIDNTWRAYADVGFLVDEAPWHLLKSGYTFKLWAGKDVATVSIV</sequence>
<name>A0ABW4RR44_9BACL</name>